<proteinExistence type="predicted"/>
<dbReference type="Proteomes" id="UP001295444">
    <property type="component" value="Chromosome 01"/>
</dbReference>
<feature type="region of interest" description="Disordered" evidence="1">
    <location>
        <begin position="14"/>
        <end position="143"/>
    </location>
</feature>
<name>A0AAD1R925_PELCU</name>
<feature type="compositionally biased region" description="Polar residues" evidence="1">
    <location>
        <begin position="71"/>
        <end position="80"/>
    </location>
</feature>
<evidence type="ECO:0000256" key="1">
    <source>
        <dbReference type="SAM" id="MobiDB-lite"/>
    </source>
</evidence>
<evidence type="ECO:0000313" key="3">
    <source>
        <dbReference type="Proteomes" id="UP001295444"/>
    </source>
</evidence>
<evidence type="ECO:0000313" key="2">
    <source>
        <dbReference type="EMBL" id="CAH2226134.1"/>
    </source>
</evidence>
<gene>
    <name evidence="2" type="ORF">PECUL_23A019507</name>
</gene>
<feature type="compositionally biased region" description="Polar residues" evidence="1">
    <location>
        <begin position="26"/>
        <end position="35"/>
    </location>
</feature>
<feature type="compositionally biased region" description="Polar residues" evidence="1">
    <location>
        <begin position="94"/>
        <end position="108"/>
    </location>
</feature>
<feature type="compositionally biased region" description="Basic and acidic residues" evidence="1">
    <location>
        <begin position="15"/>
        <end position="25"/>
    </location>
</feature>
<reference evidence="2" key="1">
    <citation type="submission" date="2022-03" db="EMBL/GenBank/DDBJ databases">
        <authorList>
            <person name="Alioto T."/>
            <person name="Alioto T."/>
            <person name="Gomez Garrido J."/>
        </authorList>
    </citation>
    <scope>NUCLEOTIDE SEQUENCE</scope>
</reference>
<protein>
    <submittedName>
        <fullName evidence="2">Uncharacterized protein</fullName>
    </submittedName>
</protein>
<dbReference type="AlphaFoldDB" id="A0AAD1R925"/>
<organism evidence="2 3">
    <name type="scientific">Pelobates cultripes</name>
    <name type="common">Western spadefoot toad</name>
    <dbReference type="NCBI Taxonomy" id="61616"/>
    <lineage>
        <taxon>Eukaryota</taxon>
        <taxon>Metazoa</taxon>
        <taxon>Chordata</taxon>
        <taxon>Craniata</taxon>
        <taxon>Vertebrata</taxon>
        <taxon>Euteleostomi</taxon>
        <taxon>Amphibia</taxon>
        <taxon>Batrachia</taxon>
        <taxon>Anura</taxon>
        <taxon>Pelobatoidea</taxon>
        <taxon>Pelobatidae</taxon>
        <taxon>Pelobates</taxon>
    </lineage>
</organism>
<feature type="compositionally biased region" description="Acidic residues" evidence="1">
    <location>
        <begin position="37"/>
        <end position="62"/>
    </location>
</feature>
<accession>A0AAD1R925</accession>
<dbReference type="EMBL" id="OW240912">
    <property type="protein sequence ID" value="CAH2226134.1"/>
    <property type="molecule type" value="Genomic_DNA"/>
</dbReference>
<sequence length="143" mass="16330">MDIRSFYSVVNVKAQKADMAKKPQQEKSQPGTFSSFEEGEPFEKDQDDVEYDTAEIISDDDEPSFRIEEPSTPSQSNIQHSTREEDFSEVEPPQSAQTSASTEKTTIQGPECATEGPRQPVLKKYPQKQMGARFRSFRPQWFQ</sequence>
<keyword evidence="3" id="KW-1185">Reference proteome</keyword>